<feature type="domain" description="F-box" evidence="1">
    <location>
        <begin position="1"/>
        <end position="37"/>
    </location>
</feature>
<organism evidence="3 5">
    <name type="scientific">Arabidopsis thaliana</name>
    <name type="common">Mouse-ear cress</name>
    <dbReference type="NCBI Taxonomy" id="3702"/>
    <lineage>
        <taxon>Eukaryota</taxon>
        <taxon>Viridiplantae</taxon>
        <taxon>Streptophyta</taxon>
        <taxon>Embryophyta</taxon>
        <taxon>Tracheophyta</taxon>
        <taxon>Spermatophyta</taxon>
        <taxon>Magnoliopsida</taxon>
        <taxon>eudicotyledons</taxon>
        <taxon>Gunneridae</taxon>
        <taxon>Pentapetalae</taxon>
        <taxon>rosids</taxon>
        <taxon>malvids</taxon>
        <taxon>Brassicales</taxon>
        <taxon>Brassicaceae</taxon>
        <taxon>Camelineae</taxon>
        <taxon>Arabidopsis</taxon>
    </lineage>
</organism>
<dbReference type="Proteomes" id="UP000078284">
    <property type="component" value="Chromosome 2"/>
</dbReference>
<dbReference type="CDD" id="cd22160">
    <property type="entry name" value="F-box_AtFBL13-like"/>
    <property type="match status" value="1"/>
</dbReference>
<accession>A0A5S9X1T1</accession>
<reference evidence="4 6" key="3">
    <citation type="submission" date="2019-11" db="EMBL/GenBank/DDBJ databases">
        <authorList>
            <person name="Jiao W.-B."/>
            <person name="Schneeberger K."/>
        </authorList>
    </citation>
    <scope>NUCLEOTIDE SEQUENCE [LARGE SCALE GENOMIC DNA]</scope>
    <source>
        <strain evidence="6">cv. An-1</strain>
        <strain evidence="7">cv. C24</strain>
    </source>
</reference>
<protein>
    <recommendedName>
        <fullName evidence="1">F-box domain-containing protein</fullName>
    </recommendedName>
</protein>
<accession>A0A178W0R7</accession>
<proteinExistence type="predicted"/>
<dbReference type="Gene3D" id="1.20.1280.50">
    <property type="match status" value="1"/>
</dbReference>
<reference evidence="5" key="1">
    <citation type="journal article" date="2016" name="Proc. Natl. Acad. Sci. U.S.A.">
        <title>Chromosome-level assembly of Arabidopsis thaliana Ler reveals the extent of translocation and inversion polymorphisms.</title>
        <authorList>
            <person name="Zapata L."/>
            <person name="Ding J."/>
            <person name="Willing E.M."/>
            <person name="Hartwig B."/>
            <person name="Bezdan D."/>
            <person name="Jiao W.B."/>
            <person name="Patel V."/>
            <person name="Velikkakam James G."/>
            <person name="Koornneef M."/>
            <person name="Ossowski S."/>
            <person name="Schneeberger K."/>
        </authorList>
    </citation>
    <scope>NUCLEOTIDE SEQUENCE [LARGE SCALE GENOMIC DNA]</scope>
    <source>
        <strain evidence="5">cv. Landsberg erecta</strain>
    </source>
</reference>
<dbReference type="AlphaFoldDB" id="A0A178W0R7"/>
<dbReference type="InterPro" id="IPR032675">
    <property type="entry name" value="LRR_dom_sf"/>
</dbReference>
<gene>
    <name evidence="3" type="ordered locus">AXX17_At2g22740</name>
    <name evidence="4" type="ORF">AN1_LOCUS9079</name>
    <name evidence="2" type="ORF">C24_LOCUS8929</name>
</gene>
<dbReference type="EMBL" id="CACSHJ010000088">
    <property type="protein sequence ID" value="CAA0372229.1"/>
    <property type="molecule type" value="Genomic_DNA"/>
</dbReference>
<dbReference type="InterPro" id="IPR001810">
    <property type="entry name" value="F-box_dom"/>
</dbReference>
<reference evidence="3" key="2">
    <citation type="submission" date="2016-03" db="EMBL/GenBank/DDBJ databases">
        <title>Full-length assembly of Arabidopsis thaliana Ler reveals the complement of translocations and inversions.</title>
        <authorList>
            <person name="Zapata L."/>
            <person name="Schneeberger K."/>
            <person name="Ossowski S."/>
        </authorList>
    </citation>
    <scope>NUCLEOTIDE SEQUENCE [LARGE SCALE GENOMIC DNA]</scope>
    <source>
        <tissue evidence="3">Leaf</tissue>
    </source>
</reference>
<sequence>MDRISGLPDELLVEILHCLPTKEVVSTSILSKRWEFLWLWVPKLTFVMNHYESDLPIQDFITKNLRLLKPQVIESFHLQCFSSSFKPEDIKHWVGTTISRRVRELIINYCDLSWLDKPVVLLDLPNSLYTCTSLVTLKLIGHSIIVDVPRTVSLPCLKTLELDSVAYSNEESLRLLLSYCPVLEDLTIHRDMHDNVKTLVIIVPSLLRLNLPIDGAYSCDGYVIVTPALKYLKVPGLYREDFSYLLTHMPNVEEADLSVEQDVERLFESITSVKRLSLFVLLDIEDESMYHNGIYFNQLEHLNLHIYRDNWSKLLVRLLEDSPKLRVLKIVVDGEPSFDEEFEHVSWIYNDESSVPKCLLDSLEVFEFAGYTRRPEERDFVSFILKHACHLKSSSISRLSCYVLE</sequence>
<evidence type="ECO:0000313" key="3">
    <source>
        <dbReference type="EMBL" id="OAP11684.1"/>
    </source>
</evidence>
<dbReference type="InterPro" id="IPR050232">
    <property type="entry name" value="FBL13/AtMIF1-like"/>
</dbReference>
<dbReference type="ExpressionAtlas" id="A0A178W0R7">
    <property type="expression patterns" value="baseline and differential"/>
</dbReference>
<dbReference type="Pfam" id="PF24758">
    <property type="entry name" value="LRR_At5g56370"/>
    <property type="match status" value="1"/>
</dbReference>
<dbReference type="EMBL" id="LUHQ01000002">
    <property type="protein sequence ID" value="OAP11684.1"/>
    <property type="molecule type" value="Genomic_DNA"/>
</dbReference>
<evidence type="ECO:0000313" key="4">
    <source>
        <dbReference type="EMBL" id="VYS53621.1"/>
    </source>
</evidence>
<dbReference type="InterPro" id="IPR036047">
    <property type="entry name" value="F-box-like_dom_sf"/>
</dbReference>
<dbReference type="PANTHER" id="PTHR31900">
    <property type="entry name" value="F-BOX/RNI SUPERFAMILY PROTEIN-RELATED"/>
    <property type="match status" value="1"/>
</dbReference>
<name>A0A178W0R7_ARATH</name>
<dbReference type="InterPro" id="IPR053781">
    <property type="entry name" value="F-box_AtFBL13-like"/>
</dbReference>
<dbReference type="InterPro" id="IPR055411">
    <property type="entry name" value="LRR_FXL15/At3g58940/PEG3-like"/>
</dbReference>
<dbReference type="EMBL" id="CACRSJ010000105">
    <property type="protein sequence ID" value="VYS53621.1"/>
    <property type="molecule type" value="Genomic_DNA"/>
</dbReference>
<dbReference type="Proteomes" id="UP000434276">
    <property type="component" value="Unassembled WGS sequence"/>
</dbReference>
<dbReference type="OrthoDB" id="612216at2759"/>
<evidence type="ECO:0000313" key="5">
    <source>
        <dbReference type="Proteomes" id="UP000078284"/>
    </source>
</evidence>
<dbReference type="Pfam" id="PF00646">
    <property type="entry name" value="F-box"/>
    <property type="match status" value="1"/>
</dbReference>
<dbReference type="Proteomes" id="UP000426265">
    <property type="component" value="Unassembled WGS sequence"/>
</dbReference>
<evidence type="ECO:0000313" key="7">
    <source>
        <dbReference type="Proteomes" id="UP000434276"/>
    </source>
</evidence>
<dbReference type="InterPro" id="IPR006566">
    <property type="entry name" value="FBD"/>
</dbReference>
<evidence type="ECO:0000313" key="2">
    <source>
        <dbReference type="EMBL" id="CAA0372229.1"/>
    </source>
</evidence>
<dbReference type="SUPFAM" id="SSF81383">
    <property type="entry name" value="F-box domain"/>
    <property type="match status" value="1"/>
</dbReference>
<evidence type="ECO:0000313" key="6">
    <source>
        <dbReference type="Proteomes" id="UP000426265"/>
    </source>
</evidence>
<dbReference type="PROSITE" id="PS50181">
    <property type="entry name" value="FBOX"/>
    <property type="match status" value="1"/>
</dbReference>
<dbReference type="SMART" id="SM00256">
    <property type="entry name" value="FBOX"/>
    <property type="match status" value="1"/>
</dbReference>
<dbReference type="SUPFAM" id="SSF52047">
    <property type="entry name" value="RNI-like"/>
    <property type="match status" value="1"/>
</dbReference>
<dbReference type="PANTHER" id="PTHR31900:SF28">
    <property type="entry name" value="FBD DOMAIN-CONTAINING PROTEIN"/>
    <property type="match status" value="1"/>
</dbReference>
<evidence type="ECO:0000259" key="1">
    <source>
        <dbReference type="PROSITE" id="PS50181"/>
    </source>
</evidence>
<dbReference type="Gene3D" id="3.80.10.10">
    <property type="entry name" value="Ribonuclease Inhibitor"/>
    <property type="match status" value="1"/>
</dbReference>
<dbReference type="Pfam" id="PF08387">
    <property type="entry name" value="FBD"/>
    <property type="match status" value="1"/>
</dbReference>